<sequence>MAKAKPAWSYETAIAEVEQIVQQLESGELPLAEVLEQFQQASQRLQQCDRFLRDKQTELDLLIESLDEPSVPPQ</sequence>
<dbReference type="InterPro" id="IPR003761">
    <property type="entry name" value="Exonuc_VII_S"/>
</dbReference>
<evidence type="ECO:0000313" key="7">
    <source>
        <dbReference type="EMBL" id="QFZ92907.2"/>
    </source>
</evidence>
<dbReference type="NCBIfam" id="TIGR01280">
    <property type="entry name" value="xseB"/>
    <property type="match status" value="1"/>
</dbReference>
<protein>
    <recommendedName>
        <fullName evidence="6">Exodeoxyribonuclease 7 small subunit</fullName>
        <ecNumber evidence="6">3.1.11.6</ecNumber>
    </recommendedName>
    <alternativeName>
        <fullName evidence="6">Exodeoxyribonuclease VII small subunit</fullName>
        <shortName evidence="6">Exonuclease VII small subunit</shortName>
    </alternativeName>
</protein>
<comment type="similarity">
    <text evidence="1 6">Belongs to the XseB family.</text>
</comment>
<keyword evidence="4 6" id="KW-0378">Hydrolase</keyword>
<dbReference type="GO" id="GO:0006308">
    <property type="term" value="P:DNA catabolic process"/>
    <property type="evidence" value="ECO:0007669"/>
    <property type="project" value="UniProtKB-UniRule"/>
</dbReference>
<dbReference type="AlphaFoldDB" id="A0AAT9K3Q1"/>
<keyword evidence="3 6" id="KW-0540">Nuclease</keyword>
<dbReference type="GO" id="GO:0008855">
    <property type="term" value="F:exodeoxyribonuclease VII activity"/>
    <property type="evidence" value="ECO:0007669"/>
    <property type="project" value="UniProtKB-UniRule"/>
</dbReference>
<gene>
    <name evidence="6 7" type="primary">xseB</name>
    <name evidence="7" type="ORF">EKO22_11775</name>
</gene>
<keyword evidence="2 6" id="KW-0963">Cytoplasm</keyword>
<dbReference type="GO" id="GO:0005829">
    <property type="term" value="C:cytosol"/>
    <property type="evidence" value="ECO:0007669"/>
    <property type="project" value="TreeGrafter"/>
</dbReference>
<dbReference type="PIRSF" id="PIRSF006488">
    <property type="entry name" value="Exonuc_VII_S"/>
    <property type="match status" value="1"/>
</dbReference>
<keyword evidence="5 6" id="KW-0269">Exonuclease</keyword>
<dbReference type="InterPro" id="IPR037004">
    <property type="entry name" value="Exonuc_VII_ssu_sf"/>
</dbReference>
<name>A0AAT9K3Q1_SYNEL</name>
<evidence type="ECO:0000256" key="3">
    <source>
        <dbReference type="ARBA" id="ARBA00022722"/>
    </source>
</evidence>
<comment type="subunit">
    <text evidence="6">Heterooligomer composed of large and small subunits.</text>
</comment>
<dbReference type="Gene3D" id="1.10.287.1040">
    <property type="entry name" value="Exonuclease VII, small subunit"/>
    <property type="match status" value="1"/>
</dbReference>
<evidence type="ECO:0000256" key="5">
    <source>
        <dbReference type="ARBA" id="ARBA00022839"/>
    </source>
</evidence>
<accession>A0AAT9K3Q1</accession>
<reference evidence="7" key="1">
    <citation type="submission" date="2024-01" db="EMBL/GenBank/DDBJ databases">
        <title>Synechococcus elongatus PCC 11802, a close yet different native of Synechococcus elongatus PCC 11801.</title>
        <authorList>
            <person name="Jaiswal D."/>
            <person name="Sengupta A."/>
            <person name="Sengupta S."/>
            <person name="Pakrasi H.B."/>
            <person name="Wangikar P."/>
        </authorList>
    </citation>
    <scope>NUCLEOTIDE SEQUENCE</scope>
    <source>
        <strain evidence="7">PCC 11802</strain>
    </source>
</reference>
<evidence type="ECO:0000256" key="6">
    <source>
        <dbReference type="HAMAP-Rule" id="MF_00337"/>
    </source>
</evidence>
<comment type="function">
    <text evidence="6">Bidirectionally degrades single-stranded DNA into large acid-insoluble oligonucleotides, which are then degraded further into small acid-soluble oligonucleotides.</text>
</comment>
<proteinExistence type="inferred from homology"/>
<dbReference type="GO" id="GO:0009318">
    <property type="term" value="C:exodeoxyribonuclease VII complex"/>
    <property type="evidence" value="ECO:0007669"/>
    <property type="project" value="UniProtKB-UniRule"/>
</dbReference>
<dbReference type="Pfam" id="PF02609">
    <property type="entry name" value="Exonuc_VII_S"/>
    <property type="match status" value="1"/>
</dbReference>
<dbReference type="SUPFAM" id="SSF116842">
    <property type="entry name" value="XseB-like"/>
    <property type="match status" value="1"/>
</dbReference>
<comment type="catalytic activity">
    <reaction evidence="6">
        <text>Exonucleolytic cleavage in either 5'- to 3'- or 3'- to 5'-direction to yield nucleoside 5'-phosphates.</text>
        <dbReference type="EC" id="3.1.11.6"/>
    </reaction>
</comment>
<dbReference type="EC" id="3.1.11.6" evidence="6"/>
<comment type="subcellular location">
    <subcellularLocation>
        <location evidence="6">Cytoplasm</location>
    </subcellularLocation>
</comment>
<evidence type="ECO:0000256" key="1">
    <source>
        <dbReference type="ARBA" id="ARBA00009998"/>
    </source>
</evidence>
<dbReference type="PANTHER" id="PTHR34137:SF1">
    <property type="entry name" value="EXODEOXYRIBONUCLEASE 7 SMALL SUBUNIT"/>
    <property type="match status" value="1"/>
</dbReference>
<dbReference type="RefSeq" id="WP_208678193.1">
    <property type="nucleotide sequence ID" value="NZ_CP034671.2"/>
</dbReference>
<evidence type="ECO:0000256" key="2">
    <source>
        <dbReference type="ARBA" id="ARBA00022490"/>
    </source>
</evidence>
<evidence type="ECO:0000256" key="4">
    <source>
        <dbReference type="ARBA" id="ARBA00022801"/>
    </source>
</evidence>
<dbReference type="EMBL" id="CP034671">
    <property type="protein sequence ID" value="QFZ92907.2"/>
    <property type="molecule type" value="Genomic_DNA"/>
</dbReference>
<organism evidence="7">
    <name type="scientific">Synechococcus elongatus PCC 11802</name>
    <dbReference type="NCBI Taxonomy" id="2283154"/>
    <lineage>
        <taxon>Bacteria</taxon>
        <taxon>Bacillati</taxon>
        <taxon>Cyanobacteriota</taxon>
        <taxon>Cyanophyceae</taxon>
        <taxon>Synechococcales</taxon>
        <taxon>Synechococcaceae</taxon>
        <taxon>Synechococcus</taxon>
    </lineage>
</organism>
<dbReference type="HAMAP" id="MF_00337">
    <property type="entry name" value="Exonuc_7_S"/>
    <property type="match status" value="1"/>
</dbReference>
<dbReference type="PANTHER" id="PTHR34137">
    <property type="entry name" value="EXODEOXYRIBONUCLEASE 7 SMALL SUBUNIT"/>
    <property type="match status" value="1"/>
</dbReference>